<proteinExistence type="predicted"/>
<feature type="transmembrane region" description="Helical" evidence="1">
    <location>
        <begin position="12"/>
        <end position="33"/>
    </location>
</feature>
<reference evidence="3" key="1">
    <citation type="submission" date="2018-05" db="EMBL/GenBank/DDBJ databases">
        <authorList>
            <person name="Liu B.-T."/>
        </authorList>
    </citation>
    <scope>NUCLEOTIDE SEQUENCE [LARGE SCALE GENOMIC DNA]</scope>
    <source>
        <strain evidence="3">WD6-1</strain>
    </source>
</reference>
<accession>A0A2U2BSN7</accession>
<dbReference type="RefSeq" id="WP_109253220.1">
    <property type="nucleotide sequence ID" value="NZ_QEXV01000004.1"/>
</dbReference>
<evidence type="ECO:0000256" key="1">
    <source>
        <dbReference type="SAM" id="Phobius"/>
    </source>
</evidence>
<dbReference type="PANTHER" id="PTHR34703">
    <property type="entry name" value="ANTIPORTER SUBUNIT MNHG2-RELATED"/>
    <property type="match status" value="1"/>
</dbReference>
<dbReference type="NCBIfam" id="TIGR01300">
    <property type="entry name" value="CPA3_mnhG_phaG"/>
    <property type="match status" value="1"/>
</dbReference>
<dbReference type="AlphaFoldDB" id="A0A2U2BSN7"/>
<dbReference type="PANTHER" id="PTHR34703:SF1">
    <property type="entry name" value="ANTIPORTER SUBUNIT MNHG2-RELATED"/>
    <property type="match status" value="1"/>
</dbReference>
<dbReference type="OrthoDB" id="4427992at2"/>
<comment type="caution">
    <text evidence="2">The sequence shown here is derived from an EMBL/GenBank/DDBJ whole genome shotgun (WGS) entry which is preliminary data.</text>
</comment>
<organism evidence="2 3">
    <name type="scientific">Marinicauda salina</name>
    <dbReference type="NCBI Taxonomy" id="2135793"/>
    <lineage>
        <taxon>Bacteria</taxon>
        <taxon>Pseudomonadati</taxon>
        <taxon>Pseudomonadota</taxon>
        <taxon>Alphaproteobacteria</taxon>
        <taxon>Maricaulales</taxon>
        <taxon>Maricaulaceae</taxon>
        <taxon>Marinicauda</taxon>
    </lineage>
</organism>
<dbReference type="Proteomes" id="UP000245168">
    <property type="component" value="Unassembled WGS sequence"/>
</dbReference>
<keyword evidence="3" id="KW-1185">Reference proteome</keyword>
<name>A0A2U2BSN7_9PROT</name>
<dbReference type="GO" id="GO:0015385">
    <property type="term" value="F:sodium:proton antiporter activity"/>
    <property type="evidence" value="ECO:0007669"/>
    <property type="project" value="TreeGrafter"/>
</dbReference>
<gene>
    <name evidence="2" type="ORF">DDZ18_09840</name>
</gene>
<dbReference type="Pfam" id="PF03334">
    <property type="entry name" value="PhaG_MnhG_YufB"/>
    <property type="match status" value="1"/>
</dbReference>
<protein>
    <submittedName>
        <fullName evidence="2">Cation:proton antiporter</fullName>
    </submittedName>
</protein>
<evidence type="ECO:0000313" key="3">
    <source>
        <dbReference type="Proteomes" id="UP000245168"/>
    </source>
</evidence>
<dbReference type="EMBL" id="QEXV01000004">
    <property type="protein sequence ID" value="PWE16996.1"/>
    <property type="molecule type" value="Genomic_DNA"/>
</dbReference>
<evidence type="ECO:0000313" key="2">
    <source>
        <dbReference type="EMBL" id="PWE16996.1"/>
    </source>
</evidence>
<keyword evidence="1" id="KW-1133">Transmembrane helix</keyword>
<keyword evidence="1" id="KW-0472">Membrane</keyword>
<dbReference type="InterPro" id="IPR005133">
    <property type="entry name" value="PhaG_MnhG_YufB"/>
</dbReference>
<keyword evidence="1" id="KW-0812">Transmembrane</keyword>
<sequence>MTGAEMIEIAQTLVSAALLITGTVFVLAGAIGVNRLPEFYSRMHAAGVTDTLGAELIVLGLVVQAGFTLLSAKLLLLGLFVFLTSPTATHAVANAAFKAGLKPMTTRFRPGGDKEGEG</sequence>